<accession>G9NEM5</accession>
<proteinExistence type="inferred from homology"/>
<dbReference type="PANTHER" id="PTHR10578:SF86">
    <property type="entry name" value="DEPENDENT DEHYDROGENASE, PUTATIVE (AFU_ORTHOLOGUE AFUA_6G02720)-RELATED"/>
    <property type="match status" value="1"/>
</dbReference>
<feature type="binding site" evidence="7">
    <location>
        <position position="266"/>
    </location>
    <ligand>
        <name>FMN</name>
        <dbReference type="ChEBI" id="CHEBI:58210"/>
    </ligand>
</feature>
<evidence type="ECO:0000256" key="4">
    <source>
        <dbReference type="ARBA" id="ARBA00023002"/>
    </source>
</evidence>
<keyword evidence="2 7" id="KW-0285">Flavoprotein</keyword>
<keyword evidence="10" id="KW-1185">Reference proteome</keyword>
<keyword evidence="3 7" id="KW-0288">FMN</keyword>
<comment type="caution">
    <text evidence="9">The sequence shown here is derived from an EMBL/GenBank/DDBJ whole genome shotgun (WGS) entry which is preliminary data.</text>
</comment>
<feature type="binding site" evidence="7">
    <location>
        <position position="151"/>
    </location>
    <ligand>
        <name>glyoxylate</name>
        <dbReference type="ChEBI" id="CHEBI:36655"/>
    </ligand>
</feature>
<evidence type="ECO:0000259" key="8">
    <source>
        <dbReference type="PROSITE" id="PS51349"/>
    </source>
</evidence>
<evidence type="ECO:0000313" key="10">
    <source>
        <dbReference type="Proteomes" id="UP000005426"/>
    </source>
</evidence>
<comment type="cofactor">
    <cofactor evidence="1">
        <name>FMN</name>
        <dbReference type="ChEBI" id="CHEBI:58210"/>
    </cofactor>
</comment>
<dbReference type="GeneID" id="25785200"/>
<evidence type="ECO:0000256" key="6">
    <source>
        <dbReference type="PIRSR" id="PIRSR000138-1"/>
    </source>
</evidence>
<feature type="domain" description="FMN hydroxy acid dehydrogenase" evidence="8">
    <location>
        <begin position="19"/>
        <end position="395"/>
    </location>
</feature>
<dbReference type="InterPro" id="IPR012133">
    <property type="entry name" value="Alpha-hydoxy_acid_DH_FMN"/>
</dbReference>
<dbReference type="Gene3D" id="3.20.20.70">
    <property type="entry name" value="Aldolase class I"/>
    <property type="match status" value="1"/>
</dbReference>
<dbReference type="InterPro" id="IPR013785">
    <property type="entry name" value="Aldolase_TIM"/>
</dbReference>
<dbReference type="InterPro" id="IPR008259">
    <property type="entry name" value="FMN_hydac_DH_AS"/>
</dbReference>
<evidence type="ECO:0000313" key="9">
    <source>
        <dbReference type="EMBL" id="EHK50921.1"/>
    </source>
</evidence>
<comment type="similarity">
    <text evidence="5">Belongs to the FMN-dependent alpha-hydroxy acid dehydrogenase family.</text>
</comment>
<protein>
    <recommendedName>
        <fullName evidence="8">FMN hydroxy acid dehydrogenase domain-containing protein</fullName>
    </recommendedName>
</protein>
<dbReference type="GO" id="GO:0016491">
    <property type="term" value="F:oxidoreductase activity"/>
    <property type="evidence" value="ECO:0007669"/>
    <property type="project" value="UniProtKB-KW"/>
</dbReference>
<feature type="binding site" evidence="7">
    <location>
        <begin position="344"/>
        <end position="345"/>
    </location>
    <ligand>
        <name>FMN</name>
        <dbReference type="ChEBI" id="CHEBI:58210"/>
    </ligand>
</feature>
<dbReference type="SUPFAM" id="SSF51395">
    <property type="entry name" value="FMN-linked oxidoreductases"/>
    <property type="match status" value="1"/>
</dbReference>
<dbReference type="KEGG" id="tatv:25785200"/>
<feature type="binding site" evidence="7">
    <location>
        <begin position="98"/>
        <end position="100"/>
    </location>
    <ligand>
        <name>FMN</name>
        <dbReference type="ChEBI" id="CHEBI:58210"/>
    </ligand>
</feature>
<feature type="active site" description="Proton acceptor" evidence="6">
    <location>
        <position position="290"/>
    </location>
</feature>
<feature type="binding site" evidence="7">
    <location>
        <position position="290"/>
    </location>
    <ligand>
        <name>glyoxylate</name>
        <dbReference type="ChEBI" id="CHEBI:36655"/>
    </ligand>
</feature>
<evidence type="ECO:0000256" key="2">
    <source>
        <dbReference type="ARBA" id="ARBA00022630"/>
    </source>
</evidence>
<feature type="binding site" evidence="7">
    <location>
        <position position="293"/>
    </location>
    <ligand>
        <name>glyoxylate</name>
        <dbReference type="ChEBI" id="CHEBI:36655"/>
    </ligand>
</feature>
<feature type="binding site" evidence="7">
    <location>
        <position position="288"/>
    </location>
    <ligand>
        <name>FMN</name>
        <dbReference type="ChEBI" id="CHEBI:58210"/>
    </ligand>
</feature>
<feature type="binding site" evidence="7">
    <location>
        <position position="127"/>
    </location>
    <ligand>
        <name>FMN</name>
        <dbReference type="ChEBI" id="CHEBI:58210"/>
    </ligand>
</feature>
<evidence type="ECO:0000256" key="3">
    <source>
        <dbReference type="ARBA" id="ARBA00022643"/>
    </source>
</evidence>
<dbReference type="PANTHER" id="PTHR10578">
    <property type="entry name" value="S -2-HYDROXY-ACID OXIDASE-RELATED"/>
    <property type="match status" value="1"/>
</dbReference>
<dbReference type="InterPro" id="IPR000262">
    <property type="entry name" value="FMN-dep_DH"/>
</dbReference>
<dbReference type="Proteomes" id="UP000005426">
    <property type="component" value="Unassembled WGS sequence"/>
</dbReference>
<dbReference type="PROSITE" id="PS51349">
    <property type="entry name" value="FMN_HYDROXY_ACID_DH_2"/>
    <property type="match status" value="1"/>
</dbReference>
<feature type="binding site" evidence="7">
    <location>
        <position position="149"/>
    </location>
    <ligand>
        <name>FMN</name>
        <dbReference type="ChEBI" id="CHEBI:58210"/>
    </ligand>
</feature>
<gene>
    <name evidence="9" type="ORF">TRIATDRAFT_54342</name>
</gene>
<dbReference type="InterPro" id="IPR037396">
    <property type="entry name" value="FMN_HAD"/>
</dbReference>
<dbReference type="Pfam" id="PF01070">
    <property type="entry name" value="FMN_dh"/>
    <property type="match status" value="1"/>
</dbReference>
<evidence type="ECO:0000256" key="7">
    <source>
        <dbReference type="PIRSR" id="PIRSR000138-2"/>
    </source>
</evidence>
<organism evidence="9 10">
    <name type="scientific">Hypocrea atroviridis (strain ATCC 20476 / IMI 206040)</name>
    <name type="common">Trichoderma atroviride</name>
    <dbReference type="NCBI Taxonomy" id="452589"/>
    <lineage>
        <taxon>Eukaryota</taxon>
        <taxon>Fungi</taxon>
        <taxon>Dikarya</taxon>
        <taxon>Ascomycota</taxon>
        <taxon>Pezizomycotina</taxon>
        <taxon>Sordariomycetes</taxon>
        <taxon>Hypocreomycetidae</taxon>
        <taxon>Hypocreales</taxon>
        <taxon>Hypocreaceae</taxon>
        <taxon>Trichoderma</taxon>
    </lineage>
</organism>
<feature type="binding site" evidence="7">
    <location>
        <begin position="321"/>
        <end position="325"/>
    </location>
    <ligand>
        <name>FMN</name>
        <dbReference type="ChEBI" id="CHEBI:58210"/>
    </ligand>
</feature>
<dbReference type="STRING" id="452589.G9NEM5"/>
<dbReference type="AlphaFoldDB" id="G9NEM5"/>
<dbReference type="FunFam" id="3.20.20.70:FF:000132">
    <property type="entry name" value="FMN dependent dehydrogenase"/>
    <property type="match status" value="1"/>
</dbReference>
<dbReference type="PROSITE" id="PS00557">
    <property type="entry name" value="FMN_HYDROXY_ACID_DH_1"/>
    <property type="match status" value="1"/>
</dbReference>
<dbReference type="HOGENOM" id="CLU_020639_0_1_1"/>
<feature type="binding site" evidence="7">
    <location>
        <position position="177"/>
    </location>
    <ligand>
        <name>FMN</name>
        <dbReference type="ChEBI" id="CHEBI:58210"/>
    </ligand>
</feature>
<evidence type="ECO:0000256" key="1">
    <source>
        <dbReference type="ARBA" id="ARBA00001917"/>
    </source>
</evidence>
<evidence type="ECO:0000256" key="5">
    <source>
        <dbReference type="ARBA" id="ARBA00024042"/>
    </source>
</evidence>
<dbReference type="EMBL" id="ABDG02000012">
    <property type="protein sequence ID" value="EHK50921.1"/>
    <property type="molecule type" value="Genomic_DNA"/>
</dbReference>
<dbReference type="OMA" id="CMLADTD"/>
<reference evidence="9 10" key="1">
    <citation type="journal article" date="2011" name="Genome Biol.">
        <title>Comparative genome sequence analysis underscores mycoparasitism as the ancestral life style of Trichoderma.</title>
        <authorList>
            <person name="Kubicek C.P."/>
            <person name="Herrera-Estrella A."/>
            <person name="Seidl-Seiboth V."/>
            <person name="Martinez D.A."/>
            <person name="Druzhinina I.S."/>
            <person name="Thon M."/>
            <person name="Zeilinger S."/>
            <person name="Casas-Flores S."/>
            <person name="Horwitz B.A."/>
            <person name="Mukherjee P.K."/>
            <person name="Mukherjee M."/>
            <person name="Kredics L."/>
            <person name="Alcaraz L.D."/>
            <person name="Aerts A."/>
            <person name="Antal Z."/>
            <person name="Atanasova L."/>
            <person name="Cervantes-Badillo M.G."/>
            <person name="Challacombe J."/>
            <person name="Chertkov O."/>
            <person name="McCluskey K."/>
            <person name="Coulpier F."/>
            <person name="Deshpande N."/>
            <person name="von Doehren H."/>
            <person name="Ebbole D.J."/>
            <person name="Esquivel-Naranjo E.U."/>
            <person name="Fekete E."/>
            <person name="Flipphi M."/>
            <person name="Glaser F."/>
            <person name="Gomez-Rodriguez E.Y."/>
            <person name="Gruber S."/>
            <person name="Han C."/>
            <person name="Henrissat B."/>
            <person name="Hermosa R."/>
            <person name="Hernandez-Onate M."/>
            <person name="Karaffa L."/>
            <person name="Kosti I."/>
            <person name="Le Crom S."/>
            <person name="Lindquist E."/>
            <person name="Lucas S."/>
            <person name="Luebeck M."/>
            <person name="Luebeck P.S."/>
            <person name="Margeot A."/>
            <person name="Metz B."/>
            <person name="Misra M."/>
            <person name="Nevalainen H."/>
            <person name="Omann M."/>
            <person name="Packer N."/>
            <person name="Perrone G."/>
            <person name="Uresti-Rivera E.E."/>
            <person name="Salamov A."/>
            <person name="Schmoll M."/>
            <person name="Seiboth B."/>
            <person name="Shapiro H."/>
            <person name="Sukno S."/>
            <person name="Tamayo-Ramos J.A."/>
            <person name="Tisch D."/>
            <person name="Wiest A."/>
            <person name="Wilkinson H.H."/>
            <person name="Zhang M."/>
            <person name="Coutinho P.M."/>
            <person name="Kenerley C.M."/>
            <person name="Monte E."/>
            <person name="Baker S.E."/>
            <person name="Grigoriev I.V."/>
        </authorList>
    </citation>
    <scope>NUCLEOTIDE SEQUENCE [LARGE SCALE GENOMIC DNA]</scope>
    <source>
        <strain evidence="10">ATCC 20476 / IMI 206040</strain>
    </source>
</reference>
<dbReference type="OrthoDB" id="25826at2759"/>
<dbReference type="GO" id="GO:0010181">
    <property type="term" value="F:FMN binding"/>
    <property type="evidence" value="ECO:0007669"/>
    <property type="project" value="InterPro"/>
</dbReference>
<feature type="binding site" evidence="7">
    <location>
        <position position="186"/>
    </location>
    <ligand>
        <name>glyoxylate</name>
        <dbReference type="ChEBI" id="CHEBI:36655"/>
    </ligand>
</feature>
<dbReference type="eggNOG" id="KOG0538">
    <property type="taxonomic scope" value="Eukaryota"/>
</dbReference>
<sequence>MDYKERQTCIYEDGMMFNRLPLVTTDPTKLEEQARQYMTSRSFDFVSGGAGEKSTMAANRLAFRQWKIIPRMLCQTTHRDLSVKLFGLLYKSPLVMAPIGVQAIYHDDKELGSAEVAASLGIPYIHSTAATSSIEEVAYANGLGHRWFQLYWPKDNELTKSLLSRAKQNGYEVLVVTLDTWTLAWRPSDLDNGYVPFMKGVGTQNGFSDPIFQQIHRQTTGKEIEEDVVAAARAWNANLFSSQGSRHTWEDIAFLRSHWDGPIVLKGIQHVDDAVMALQSGVQGIVVSNHGGRQVDGAIGSLDVLPEIVDAVGDGLAVLFDSGIRTGSDIVKALCLGAKAVLVGRPWVYGLGIAGKKGAQDVLLDLLADLDLTLGLAGLQRVQDCKRTILRKVACGGDIGSTY</sequence>
<name>G9NEM5_HYPAI</name>
<dbReference type="PIRSF" id="PIRSF000138">
    <property type="entry name" value="Al-hdrx_acd_dh"/>
    <property type="match status" value="1"/>
</dbReference>
<keyword evidence="4" id="KW-0560">Oxidoreductase</keyword>